<dbReference type="Pfam" id="PF18158">
    <property type="entry name" value="AidB_N"/>
    <property type="match status" value="1"/>
</dbReference>
<keyword evidence="10" id="KW-1185">Reference proteome</keyword>
<dbReference type="Gene3D" id="1.20.140.10">
    <property type="entry name" value="Butyryl-CoA Dehydrogenase, subunit A, domain 3"/>
    <property type="match status" value="1"/>
</dbReference>
<dbReference type="KEGG" id="sals:SLNWT_0741"/>
<evidence type="ECO:0000259" key="8">
    <source>
        <dbReference type="Pfam" id="PF18158"/>
    </source>
</evidence>
<evidence type="ECO:0000259" key="6">
    <source>
        <dbReference type="Pfam" id="PF00441"/>
    </source>
</evidence>
<dbReference type="InterPro" id="IPR009075">
    <property type="entry name" value="AcylCo_DH/oxidase_C"/>
</dbReference>
<dbReference type="InterPro" id="IPR036250">
    <property type="entry name" value="AcylCo_DH-like_C"/>
</dbReference>
<protein>
    <submittedName>
        <fullName evidence="9">Acyl-CoA dehydrogenase</fullName>
    </submittedName>
</protein>
<sequence>MTNQAPPLVEYDVFTADRALVEGVARHADPLLLGEIREELSGLGRSAGSAQVQEWAELADTHTPRLRTHDRFGNRVDEVEFHPSWHRLLGKGVAAGLTDAWTRPAGHLRRAAGFLIWSQAEAGNGCPLSMTHAAVPALRADPALAAVWEPLLTSRIYEQGLRPAGEKAGVLFGMGMTEKQGGSDVRANTTEATALAAEGEYTLTGHKWFCSAPMSDGFLVLARAAGGLTCFLVPRVLPDGSRNAFALQRLKDKLGNRSNASGEVEFDGTWARRVGEEGRGVRTIIEMVAATRLDCVLGSAALMRQAVAQATHHCAHREAFGGRLIDKPLMRNVLADLALESEAATVLALRLAAAWDEGGPRERALLRLAVPAAKFWVTKRCTPVTAEALECLGGNGYVEESGMPRLLRESPVNSIWEGSGNVQSLDVLRALQREPEAVAAFLEEVGAARGADHRLDTAIKELLTELADLEGIEARARRVVERMALVLQGSLLVRHAPAEVADAFCASRLGRDWGSAFGTLPRGLHLAALVERARPEV</sequence>
<keyword evidence="3 5" id="KW-0285">Flavoprotein</keyword>
<dbReference type="SUPFAM" id="SSF56645">
    <property type="entry name" value="Acyl-CoA dehydrogenase NM domain-like"/>
    <property type="match status" value="1"/>
</dbReference>
<dbReference type="InterPro" id="IPR009100">
    <property type="entry name" value="AcylCoA_DH/oxidase_NM_dom_sf"/>
</dbReference>
<keyword evidence="5" id="KW-0560">Oxidoreductase</keyword>
<evidence type="ECO:0000259" key="7">
    <source>
        <dbReference type="Pfam" id="PF02770"/>
    </source>
</evidence>
<evidence type="ECO:0000256" key="4">
    <source>
        <dbReference type="ARBA" id="ARBA00022827"/>
    </source>
</evidence>
<dbReference type="Gene3D" id="2.40.110.20">
    <property type="match status" value="1"/>
</dbReference>
<gene>
    <name evidence="9" type="ORF">SLNWT_0741</name>
</gene>
<evidence type="ECO:0000256" key="3">
    <source>
        <dbReference type="ARBA" id="ARBA00022630"/>
    </source>
</evidence>
<dbReference type="InterPro" id="IPR041504">
    <property type="entry name" value="AidB_N"/>
</dbReference>
<dbReference type="InterPro" id="IPR006089">
    <property type="entry name" value="Acyl-CoA_DH_CS"/>
</dbReference>
<organism evidence="9 10">
    <name type="scientific">Streptomyces albus (strain ATCC 21838 / DSM 41398 / FERM P-419 / JCM 4703 / NBRC 107858)</name>
    <dbReference type="NCBI Taxonomy" id="1081613"/>
    <lineage>
        <taxon>Bacteria</taxon>
        <taxon>Bacillati</taxon>
        <taxon>Actinomycetota</taxon>
        <taxon>Actinomycetes</taxon>
        <taxon>Kitasatosporales</taxon>
        <taxon>Streptomycetaceae</taxon>
        <taxon>Streptomyces</taxon>
    </lineage>
</organism>
<evidence type="ECO:0000256" key="2">
    <source>
        <dbReference type="ARBA" id="ARBA00009347"/>
    </source>
</evidence>
<evidence type="ECO:0000256" key="5">
    <source>
        <dbReference type="RuleBase" id="RU362125"/>
    </source>
</evidence>
<keyword evidence="4 5" id="KW-0274">FAD</keyword>
<dbReference type="PANTHER" id="PTHR42707">
    <property type="entry name" value="ACYL-COA DEHYDROGENASE"/>
    <property type="match status" value="1"/>
</dbReference>
<evidence type="ECO:0000313" key="10">
    <source>
        <dbReference type="Proteomes" id="UP000031523"/>
    </source>
</evidence>
<accession>A0A0B5ESL0</accession>
<reference evidence="9 10" key="1">
    <citation type="submission" date="2015-01" db="EMBL/GenBank/DDBJ databases">
        <title>Enhanced salinomycin production by adjusting the supply of polyketide extender units in Streptomyce albus DSM 41398.</title>
        <authorList>
            <person name="Lu C."/>
        </authorList>
    </citation>
    <scope>NUCLEOTIDE SEQUENCE [LARGE SCALE GENOMIC DNA]</scope>
    <source>
        <strain evidence="10">ATCC 21838 / DSM 41398 / FERM P-419 / JCM 4703 / NBRC 107858</strain>
    </source>
</reference>
<dbReference type="InterPro" id="IPR052904">
    <property type="entry name" value="Acyl-CoA_dehydrogenase-like"/>
</dbReference>
<dbReference type="Gene3D" id="6.10.250.600">
    <property type="match status" value="1"/>
</dbReference>
<dbReference type="PROSITE" id="PS00073">
    <property type="entry name" value="ACYL_COA_DH_2"/>
    <property type="match status" value="1"/>
</dbReference>
<name>A0A0B5ESL0_STRA4</name>
<proteinExistence type="inferred from homology"/>
<dbReference type="GO" id="GO:0003995">
    <property type="term" value="F:acyl-CoA dehydrogenase activity"/>
    <property type="evidence" value="ECO:0007669"/>
    <property type="project" value="InterPro"/>
</dbReference>
<dbReference type="PANTHER" id="PTHR42707:SF3">
    <property type="entry name" value="ACYL-COA DEHYDROGENASE AIDB-RELATED"/>
    <property type="match status" value="1"/>
</dbReference>
<dbReference type="EMBL" id="CP010519">
    <property type="protein sequence ID" value="AJE81117.1"/>
    <property type="molecule type" value="Genomic_DNA"/>
</dbReference>
<dbReference type="InterPro" id="IPR006091">
    <property type="entry name" value="Acyl-CoA_Oxase/DH_mid-dom"/>
</dbReference>
<evidence type="ECO:0000256" key="1">
    <source>
        <dbReference type="ARBA" id="ARBA00001974"/>
    </source>
</evidence>
<dbReference type="Pfam" id="PF00441">
    <property type="entry name" value="Acyl-CoA_dh_1"/>
    <property type="match status" value="1"/>
</dbReference>
<dbReference type="Proteomes" id="UP000031523">
    <property type="component" value="Chromosome"/>
</dbReference>
<evidence type="ECO:0000313" key="9">
    <source>
        <dbReference type="EMBL" id="AJE81117.1"/>
    </source>
</evidence>
<dbReference type="AlphaFoldDB" id="A0A0B5ESL0"/>
<feature type="domain" description="Acyl-CoA dehydrogenase/oxidase C-terminal" evidence="6">
    <location>
        <begin position="278"/>
        <end position="431"/>
    </location>
</feature>
<feature type="domain" description="Adaptive response protein AidB N-terminal" evidence="8">
    <location>
        <begin position="3"/>
        <end position="158"/>
    </location>
</feature>
<dbReference type="STRING" id="1888.Salbus254_0937"/>
<comment type="cofactor">
    <cofactor evidence="1 5">
        <name>FAD</name>
        <dbReference type="ChEBI" id="CHEBI:57692"/>
    </cofactor>
</comment>
<feature type="domain" description="Acyl-CoA oxidase/dehydrogenase middle" evidence="7">
    <location>
        <begin position="174"/>
        <end position="268"/>
    </location>
</feature>
<dbReference type="SUPFAM" id="SSF47203">
    <property type="entry name" value="Acyl-CoA dehydrogenase C-terminal domain-like"/>
    <property type="match status" value="1"/>
</dbReference>
<dbReference type="Pfam" id="PF02770">
    <property type="entry name" value="Acyl-CoA_dh_M"/>
    <property type="match status" value="1"/>
</dbReference>
<comment type="similarity">
    <text evidence="2 5">Belongs to the acyl-CoA dehydrogenase family.</text>
</comment>